<evidence type="ECO:0008006" key="6">
    <source>
        <dbReference type="Google" id="ProtNLM"/>
    </source>
</evidence>
<sequence>MRKSTLVLFLLAMLPTAALADPITATKSVAMVSDPMGNLIPRAIPGAVLDYTATLANPLANAGKTVRGIAFEDQLPANVILRVSDLGVGGSGPVIFTNGAIVLGVGDSGLTYTFTNLASASDGIEFSNGTSWTYTPVPDADGYDANVRAIRVKPVTNFKAGGSFTVRFRVKLR</sequence>
<dbReference type="Proteomes" id="UP000325933">
    <property type="component" value="Unassembled WGS sequence"/>
</dbReference>
<keyword evidence="1" id="KW-0732">Signal</keyword>
<protein>
    <recommendedName>
        <fullName evidence="6">DUF4402 domain-containing protein</fullName>
    </recommendedName>
</protein>
<evidence type="ECO:0000313" key="5">
    <source>
        <dbReference type="Proteomes" id="UP000326364"/>
    </source>
</evidence>
<proteinExistence type="predicted"/>
<organism evidence="3 4">
    <name type="scientific">Sphingobium limneticum</name>
    <dbReference type="NCBI Taxonomy" id="1007511"/>
    <lineage>
        <taxon>Bacteria</taxon>
        <taxon>Pseudomonadati</taxon>
        <taxon>Pseudomonadota</taxon>
        <taxon>Alphaproteobacteria</taxon>
        <taxon>Sphingomonadales</taxon>
        <taxon>Sphingomonadaceae</taxon>
        <taxon>Sphingobium</taxon>
    </lineage>
</organism>
<keyword evidence="5" id="KW-1185">Reference proteome</keyword>
<reference evidence="4 5" key="1">
    <citation type="submission" date="2019-09" db="EMBL/GenBank/DDBJ databases">
        <authorList>
            <person name="Feng G."/>
        </authorList>
    </citation>
    <scope>NUCLEOTIDE SEQUENCE [LARGE SCALE GENOMIC DNA]</scope>
    <source>
        <strain evidence="3 4">KACC 19283</strain>
        <strain evidence="2 5">KACC 19284</strain>
    </source>
</reference>
<evidence type="ECO:0000313" key="4">
    <source>
        <dbReference type="Proteomes" id="UP000325933"/>
    </source>
</evidence>
<dbReference type="RefSeq" id="WP_150425217.1">
    <property type="nucleotide sequence ID" value="NZ_VYQA01000004.1"/>
</dbReference>
<feature type="chain" id="PRO_5023819702" description="DUF4402 domain-containing protein" evidence="1">
    <location>
        <begin position="21"/>
        <end position="173"/>
    </location>
</feature>
<name>A0A5J5I722_9SPHN</name>
<evidence type="ECO:0000313" key="3">
    <source>
        <dbReference type="EMBL" id="KAA9031496.1"/>
    </source>
</evidence>
<evidence type="ECO:0000256" key="1">
    <source>
        <dbReference type="SAM" id="SignalP"/>
    </source>
</evidence>
<dbReference type="EMBL" id="VYQB01000004">
    <property type="protein sequence ID" value="KAA9018922.1"/>
    <property type="molecule type" value="Genomic_DNA"/>
</dbReference>
<dbReference type="Proteomes" id="UP000326364">
    <property type="component" value="Unassembled WGS sequence"/>
</dbReference>
<feature type="signal peptide" evidence="1">
    <location>
        <begin position="1"/>
        <end position="20"/>
    </location>
</feature>
<comment type="caution">
    <text evidence="3">The sequence shown here is derived from an EMBL/GenBank/DDBJ whole genome shotgun (WGS) entry which is preliminary data.</text>
</comment>
<accession>A0A5J5I722</accession>
<evidence type="ECO:0000313" key="2">
    <source>
        <dbReference type="EMBL" id="KAA9018922.1"/>
    </source>
</evidence>
<dbReference type="EMBL" id="VYQA01000004">
    <property type="protein sequence ID" value="KAA9031496.1"/>
    <property type="molecule type" value="Genomic_DNA"/>
</dbReference>
<gene>
    <name evidence="3" type="ORF">F4U95_07725</name>
    <name evidence="2" type="ORF">F4U96_07775</name>
</gene>
<dbReference type="AlphaFoldDB" id="A0A5J5I722"/>